<evidence type="ECO:0000256" key="1">
    <source>
        <dbReference type="SAM" id="MobiDB-lite"/>
    </source>
</evidence>
<dbReference type="AlphaFoldDB" id="A0A8T2D2F3"/>
<sequence length="77" mass="9229">MEKDKEEKKCLVKRGRANSYKGPKQKRREEKKCLVKRVLFAFNCYRNPNSPRFNAPHWPLPYSSHSFLLKHSSKYES</sequence>
<dbReference type="Proteomes" id="UP000694240">
    <property type="component" value="Chromosome 5"/>
</dbReference>
<feature type="region of interest" description="Disordered" evidence="1">
    <location>
        <begin position="1"/>
        <end position="28"/>
    </location>
</feature>
<comment type="caution">
    <text evidence="2">The sequence shown here is derived from an EMBL/GenBank/DDBJ whole genome shotgun (WGS) entry which is preliminary data.</text>
</comment>
<gene>
    <name evidence="2" type="ORF">ISN45_At05g047260</name>
</gene>
<evidence type="ECO:0000313" key="2">
    <source>
        <dbReference type="EMBL" id="KAG7605739.1"/>
    </source>
</evidence>
<reference evidence="2 3" key="1">
    <citation type="submission" date="2020-12" db="EMBL/GenBank/DDBJ databases">
        <title>Concerted genomic and epigenomic changes stabilize Arabidopsis allopolyploids.</title>
        <authorList>
            <person name="Chen Z."/>
        </authorList>
    </citation>
    <scope>NUCLEOTIDE SEQUENCE [LARGE SCALE GENOMIC DNA]</scope>
    <source>
        <strain evidence="2">Allo738</strain>
        <tissue evidence="2">Leaf</tissue>
    </source>
</reference>
<organism evidence="2 3">
    <name type="scientific">Arabidopsis thaliana x Arabidopsis arenosa</name>
    <dbReference type="NCBI Taxonomy" id="1240361"/>
    <lineage>
        <taxon>Eukaryota</taxon>
        <taxon>Viridiplantae</taxon>
        <taxon>Streptophyta</taxon>
        <taxon>Embryophyta</taxon>
        <taxon>Tracheophyta</taxon>
        <taxon>Spermatophyta</taxon>
        <taxon>Magnoliopsida</taxon>
        <taxon>eudicotyledons</taxon>
        <taxon>Gunneridae</taxon>
        <taxon>Pentapetalae</taxon>
        <taxon>rosids</taxon>
        <taxon>malvids</taxon>
        <taxon>Brassicales</taxon>
        <taxon>Brassicaceae</taxon>
        <taxon>Camelineae</taxon>
        <taxon>Arabidopsis</taxon>
    </lineage>
</organism>
<name>A0A8T2D2F3_9BRAS</name>
<accession>A0A8T2D2F3</accession>
<feature type="compositionally biased region" description="Basic and acidic residues" evidence="1">
    <location>
        <begin position="1"/>
        <end position="10"/>
    </location>
</feature>
<protein>
    <submittedName>
        <fullName evidence="2">Uncharacterized protein</fullName>
    </submittedName>
</protein>
<keyword evidence="3" id="KW-1185">Reference proteome</keyword>
<proteinExistence type="predicted"/>
<dbReference type="EMBL" id="JAEFBK010000005">
    <property type="protein sequence ID" value="KAG7605739.1"/>
    <property type="molecule type" value="Genomic_DNA"/>
</dbReference>
<evidence type="ECO:0000313" key="3">
    <source>
        <dbReference type="Proteomes" id="UP000694240"/>
    </source>
</evidence>